<dbReference type="Proteomes" id="UP000824070">
    <property type="component" value="Unassembled WGS sequence"/>
</dbReference>
<keyword evidence="2" id="KW-1133">Transmembrane helix</keyword>
<evidence type="ECO:0000256" key="2">
    <source>
        <dbReference type="SAM" id="Phobius"/>
    </source>
</evidence>
<feature type="compositionally biased region" description="Low complexity" evidence="1">
    <location>
        <begin position="73"/>
        <end position="84"/>
    </location>
</feature>
<evidence type="ECO:0000313" key="4">
    <source>
        <dbReference type="Proteomes" id="UP000824070"/>
    </source>
</evidence>
<organism evidence="3 4">
    <name type="scientific">Candidatus Alloenteromonas pullicola</name>
    <dbReference type="NCBI Taxonomy" id="2840784"/>
    <lineage>
        <taxon>Bacteria</taxon>
        <taxon>Bacillati</taxon>
        <taxon>Bacillota</taxon>
        <taxon>Bacillota incertae sedis</taxon>
        <taxon>Candidatus Alloenteromonas</taxon>
    </lineage>
</organism>
<proteinExistence type="predicted"/>
<feature type="region of interest" description="Disordered" evidence="1">
    <location>
        <begin position="69"/>
        <end position="91"/>
    </location>
</feature>
<keyword evidence="2" id="KW-0812">Transmembrane</keyword>
<reference evidence="3" key="2">
    <citation type="journal article" date="2021" name="PeerJ">
        <title>Extensive microbial diversity within the chicken gut microbiome revealed by metagenomics and culture.</title>
        <authorList>
            <person name="Gilroy R."/>
            <person name="Ravi A."/>
            <person name="Getino M."/>
            <person name="Pursley I."/>
            <person name="Horton D.L."/>
            <person name="Alikhan N.F."/>
            <person name="Baker D."/>
            <person name="Gharbi K."/>
            <person name="Hall N."/>
            <person name="Watson M."/>
            <person name="Adriaenssens E.M."/>
            <person name="Foster-Nyarko E."/>
            <person name="Jarju S."/>
            <person name="Secka A."/>
            <person name="Antonio M."/>
            <person name="Oren A."/>
            <person name="Chaudhuri R.R."/>
            <person name="La Ragione R."/>
            <person name="Hildebrand F."/>
            <person name="Pallen M.J."/>
        </authorList>
    </citation>
    <scope>NUCLEOTIDE SEQUENCE</scope>
    <source>
        <strain evidence="3">ChiGjej1B1-22543</strain>
    </source>
</reference>
<evidence type="ECO:0000313" key="3">
    <source>
        <dbReference type="EMBL" id="HIU45300.1"/>
    </source>
</evidence>
<gene>
    <name evidence="3" type="ORF">IAC52_03270</name>
</gene>
<reference evidence="3" key="1">
    <citation type="submission" date="2020-10" db="EMBL/GenBank/DDBJ databases">
        <authorList>
            <person name="Gilroy R."/>
        </authorList>
    </citation>
    <scope>NUCLEOTIDE SEQUENCE</scope>
    <source>
        <strain evidence="3">ChiGjej1B1-22543</strain>
    </source>
</reference>
<keyword evidence="2" id="KW-0472">Membrane</keyword>
<dbReference type="EMBL" id="DVMV01000023">
    <property type="protein sequence ID" value="HIU45300.1"/>
    <property type="molecule type" value="Genomic_DNA"/>
</dbReference>
<dbReference type="AlphaFoldDB" id="A0A9D1LNY3"/>
<evidence type="ECO:0000256" key="1">
    <source>
        <dbReference type="SAM" id="MobiDB-lite"/>
    </source>
</evidence>
<name>A0A9D1LNY3_9FIRM</name>
<feature type="transmembrane region" description="Helical" evidence="2">
    <location>
        <begin position="43"/>
        <end position="66"/>
    </location>
</feature>
<sequence length="777" mass="86090">MNKDERKFLELFASKSGLNDIKLDGIQTNANPRQRSIFLRRSFLIPAISASAALVLAFSIALPISLNNTSEGSNPTTSVPSSNPGLPQMPKRQSEVANLGGLVTTYEKNAMLIEDGLGLSEVKRNGKQEVRQASSVSSDFAYGVPGDYEVNVATNEGEASYQVEVIDKAISSIKVSFDKKAYFEGESPLVSDFSLVKVLDDGTEVDAKPSEIGLDISGFPKEVGGKGSIRVYLKSNESFFQDVDVTLQPLEELSLEGDWAYKDDSVLYGAPTVHALHVDENNLFSNPYSFSEIFLLGSVCFEAEDGKVRIYNHDKESGEATSQEAVYDPATRTITLDGIAGDPSMELFRLSEASSIIRVEYQMDFSTRLYVAVDGYLDQDAISYISFLGGGLYLDRGLTTPYHGRQLSHYELLYSGIAEIDEDYSAYLQGDYVSASSYPYEVRIRISGDEYSTYGYDDAKPYRYTFVNSEMLVYLDVGSAYFYVPEADSLEARDIDGNPALSYRKVDDSLALVRIEDDKNGQNKVYAINKGEPFPGYSVEEDGERIIIFHLEGYDGSPIYDEATIKGRVGYFDLFSLSPQYGSLNDYYELTSGYYLGIDDSRHYLAHYVNLQLVDYGRITLTGMKDGQYSANLAFASGEKEALLGGSSSLAIDGVTYMALDYLYAGLPFIGEYYSASGQRLQIDKNSNFSFVRTNEATGYRYWEDHGTRLIAFEEETGIAKLQVYDISSTTTDIPTLEDYSSVIVALTPGEDGFYSLQYKGESYLQNSKVPDYSSLN</sequence>
<comment type="caution">
    <text evidence="3">The sequence shown here is derived from an EMBL/GenBank/DDBJ whole genome shotgun (WGS) entry which is preliminary data.</text>
</comment>
<protein>
    <submittedName>
        <fullName evidence="3">Uncharacterized protein</fullName>
    </submittedName>
</protein>
<accession>A0A9D1LNY3</accession>